<keyword evidence="3" id="KW-1185">Reference proteome</keyword>
<dbReference type="Proteomes" id="UP001597405">
    <property type="component" value="Unassembled WGS sequence"/>
</dbReference>
<protein>
    <submittedName>
        <fullName evidence="2">Uncharacterized protein</fullName>
    </submittedName>
</protein>
<comment type="caution">
    <text evidence="2">The sequence shown here is derived from an EMBL/GenBank/DDBJ whole genome shotgun (WGS) entry which is preliminary data.</text>
</comment>
<reference evidence="3" key="1">
    <citation type="journal article" date="2019" name="Int. J. Syst. Evol. Microbiol.">
        <title>The Global Catalogue of Microorganisms (GCM) 10K type strain sequencing project: providing services to taxonomists for standard genome sequencing and annotation.</title>
        <authorList>
            <consortium name="The Broad Institute Genomics Platform"/>
            <consortium name="The Broad Institute Genome Sequencing Center for Infectious Disease"/>
            <person name="Wu L."/>
            <person name="Ma J."/>
        </authorList>
    </citation>
    <scope>NUCLEOTIDE SEQUENCE [LARGE SCALE GENOMIC DNA]</scope>
    <source>
        <strain evidence="3">CGMCC 1.16225</strain>
    </source>
</reference>
<accession>A0ABW4UP13</accession>
<organism evidence="2 3">
    <name type="scientific">Mesorhizobium newzealandense</name>
    <dbReference type="NCBI Taxonomy" id="1300302"/>
    <lineage>
        <taxon>Bacteria</taxon>
        <taxon>Pseudomonadati</taxon>
        <taxon>Pseudomonadota</taxon>
        <taxon>Alphaproteobacteria</taxon>
        <taxon>Hyphomicrobiales</taxon>
        <taxon>Phyllobacteriaceae</taxon>
        <taxon>Mesorhizobium</taxon>
    </lineage>
</organism>
<name>A0ABW4UP13_9HYPH</name>
<feature type="region of interest" description="Disordered" evidence="1">
    <location>
        <begin position="149"/>
        <end position="169"/>
    </location>
</feature>
<proteinExistence type="predicted"/>
<gene>
    <name evidence="2" type="ORF">ACFSOZ_36815</name>
</gene>
<dbReference type="EMBL" id="JBHUGZ010000030">
    <property type="protein sequence ID" value="MFD1987985.1"/>
    <property type="molecule type" value="Genomic_DNA"/>
</dbReference>
<evidence type="ECO:0000313" key="3">
    <source>
        <dbReference type="Proteomes" id="UP001597405"/>
    </source>
</evidence>
<dbReference type="RefSeq" id="WP_379106455.1">
    <property type="nucleotide sequence ID" value="NZ_JBHUGZ010000030.1"/>
</dbReference>
<evidence type="ECO:0000313" key="2">
    <source>
        <dbReference type="EMBL" id="MFD1987985.1"/>
    </source>
</evidence>
<sequence length="169" mass="19303">MKRDDDGWKVSGQNLQKYWLTVMANFVGDAPAQIKALERSLAEDAPFLNCVIQAHRGNNGPIIEILRSDYEITPDDRQALAFYLQGGFAGPKKRRGRPKGAENEAATIATKFYREWKDLNRRLGIRDHGKSDQMKDEAARFVADEYVSRLQANTDTTRENMERGKNRQN</sequence>
<feature type="compositionally biased region" description="Basic and acidic residues" evidence="1">
    <location>
        <begin position="156"/>
        <end position="169"/>
    </location>
</feature>
<evidence type="ECO:0000256" key="1">
    <source>
        <dbReference type="SAM" id="MobiDB-lite"/>
    </source>
</evidence>